<dbReference type="EMBL" id="JAEFCT010000003">
    <property type="protein sequence ID" value="MBK1443742.1"/>
    <property type="molecule type" value="Genomic_DNA"/>
</dbReference>
<dbReference type="GO" id="GO:0003678">
    <property type="term" value="F:DNA helicase activity"/>
    <property type="evidence" value="ECO:0007669"/>
    <property type="project" value="UniProtKB-UniRule"/>
</dbReference>
<evidence type="ECO:0000256" key="6">
    <source>
        <dbReference type="ARBA" id="ARBA00022839"/>
    </source>
</evidence>
<evidence type="ECO:0000259" key="11">
    <source>
        <dbReference type="Pfam" id="PF17946"/>
    </source>
</evidence>
<evidence type="ECO:0000256" key="9">
    <source>
        <dbReference type="ARBA" id="ARBA00023204"/>
    </source>
</evidence>
<dbReference type="HAMAP" id="MF_01486">
    <property type="entry name" value="RecC"/>
    <property type="match status" value="1"/>
</dbReference>
<comment type="function">
    <text evidence="10">A helicase/nuclease that prepares dsDNA breaks (DSB) for recombinational DNA repair. Binds to DSBs and unwinds DNA via a highly rapid and processive ATP-dependent bidirectional helicase activity. Unwinds dsDNA until it encounters a Chi (crossover hotspot instigator) sequence from the 3' direction. Cuts ssDNA a few nucleotides 3' to the Chi site. The properties and activities of the enzyme are changed at Chi. The Chi-altered holoenzyme produces a long 3'-ssDNA overhang and facilitates RecA-binding to the ssDNA for homologous DNA recombination and repair. Holoenzyme degrades any linearized DNA that is unable to undergo homologous recombination. In the holoenzyme this subunit recognizes the wild-type Chi sequence, and when added to isolated RecB increases its ATP-dependent helicase processivity.</text>
</comment>
<comment type="subunit">
    <text evidence="10">Heterotrimer of RecB, RecC and RecD. All subunits contribute to DNA-binding.</text>
</comment>
<comment type="caution">
    <text evidence="12">The sequence shown here is derived from an EMBL/GenBank/DDBJ whole genome shotgun (WGS) entry which is preliminary data.</text>
</comment>
<proteinExistence type="inferred from homology"/>
<gene>
    <name evidence="10" type="primary">recC</name>
    <name evidence="12" type="ORF">JDA50_04700</name>
</gene>
<dbReference type="InterPro" id="IPR006697">
    <property type="entry name" value="RecC"/>
</dbReference>
<evidence type="ECO:0000256" key="1">
    <source>
        <dbReference type="ARBA" id="ARBA00022722"/>
    </source>
</evidence>
<dbReference type="InterPro" id="IPR041500">
    <property type="entry name" value="RecC_C"/>
</dbReference>
<accession>K9CCY8</accession>
<comment type="similarity">
    <text evidence="10">Belongs to the RecC family.</text>
</comment>
<dbReference type="SUPFAM" id="SSF52540">
    <property type="entry name" value="P-loop containing nucleoside triphosphate hydrolases"/>
    <property type="match status" value="2"/>
</dbReference>
<dbReference type="Pfam" id="PF04257">
    <property type="entry name" value="Exonuc_V_gamma"/>
    <property type="match status" value="1"/>
</dbReference>
<reference evidence="12" key="1">
    <citation type="submission" date="2020-12" db="EMBL/GenBank/DDBJ databases">
        <authorList>
            <person name="Chopjitt P."/>
        </authorList>
    </citation>
    <scope>NUCLEOTIDE SEQUENCE</scope>
    <source>
        <strain evidence="12">AP1</strain>
    </source>
</reference>
<evidence type="ECO:0000313" key="13">
    <source>
        <dbReference type="Proteomes" id="UP000660083"/>
    </source>
</evidence>
<dbReference type="Gene3D" id="3.40.50.10930">
    <property type="match status" value="2"/>
</dbReference>
<keyword evidence="7 10" id="KW-0067">ATP-binding</keyword>
<keyword evidence="4 10" id="KW-0378">Hydrolase</keyword>
<dbReference type="PANTHER" id="PTHR30591">
    <property type="entry name" value="RECBCD ENZYME SUBUNIT RECC"/>
    <property type="match status" value="1"/>
</dbReference>
<dbReference type="PANTHER" id="PTHR30591:SF1">
    <property type="entry name" value="RECBCD ENZYME SUBUNIT RECC"/>
    <property type="match status" value="1"/>
</dbReference>
<dbReference type="PIRSF" id="PIRSF000980">
    <property type="entry name" value="RecC"/>
    <property type="match status" value="1"/>
</dbReference>
<keyword evidence="2 10" id="KW-0547">Nucleotide-binding</keyword>
<protein>
    <recommendedName>
        <fullName evidence="10">RecBCD enzyme subunit RecC</fullName>
    </recommendedName>
    <alternativeName>
        <fullName evidence="10">Exonuclease V subunit RecC</fullName>
        <shortName evidence="10">ExoV subunit RecC</shortName>
    </alternativeName>
    <alternativeName>
        <fullName evidence="10">Helicase/nuclease RecBCD subunit RecC</fullName>
    </alternativeName>
</protein>
<evidence type="ECO:0000256" key="2">
    <source>
        <dbReference type="ARBA" id="ARBA00022741"/>
    </source>
</evidence>
<dbReference type="Proteomes" id="UP000660083">
    <property type="component" value="Unassembled WGS sequence"/>
</dbReference>
<dbReference type="AlphaFoldDB" id="A0A1C2N1Q8"/>
<keyword evidence="8 10" id="KW-0238">DNA-binding</keyword>
<keyword evidence="9 10" id="KW-0234">DNA repair</keyword>
<evidence type="ECO:0000256" key="3">
    <source>
        <dbReference type="ARBA" id="ARBA00022763"/>
    </source>
</evidence>
<dbReference type="SUPFAM" id="SSF52980">
    <property type="entry name" value="Restriction endonuclease-like"/>
    <property type="match status" value="1"/>
</dbReference>
<dbReference type="InterPro" id="IPR027417">
    <property type="entry name" value="P-loop_NTPase"/>
</dbReference>
<dbReference type="GO" id="GO:0005524">
    <property type="term" value="F:ATP binding"/>
    <property type="evidence" value="ECO:0007669"/>
    <property type="project" value="UniProtKB-UniRule"/>
</dbReference>
<dbReference type="Pfam" id="PF17946">
    <property type="entry name" value="RecC_C"/>
    <property type="match status" value="1"/>
</dbReference>
<dbReference type="InterPro" id="IPR011335">
    <property type="entry name" value="Restrct_endonuc-II-like"/>
</dbReference>
<accession>A0A1C2N1Q8</accession>
<dbReference type="GO" id="GO:0008854">
    <property type="term" value="F:exodeoxyribonuclease V activity"/>
    <property type="evidence" value="ECO:0007669"/>
    <property type="project" value="InterPro"/>
</dbReference>
<dbReference type="GO" id="GO:0009338">
    <property type="term" value="C:exodeoxyribonuclease V complex"/>
    <property type="evidence" value="ECO:0007669"/>
    <property type="project" value="InterPro"/>
</dbReference>
<evidence type="ECO:0000256" key="4">
    <source>
        <dbReference type="ARBA" id="ARBA00022801"/>
    </source>
</evidence>
<dbReference type="Gene3D" id="3.40.50.300">
    <property type="entry name" value="P-loop containing nucleotide triphosphate hydrolases"/>
    <property type="match status" value="2"/>
</dbReference>
<keyword evidence="5 10" id="KW-0347">Helicase</keyword>
<keyword evidence="1 10" id="KW-0540">Nuclease</keyword>
<evidence type="ECO:0000256" key="10">
    <source>
        <dbReference type="HAMAP-Rule" id="MF_01486"/>
    </source>
</evidence>
<keyword evidence="6 10" id="KW-0269">Exonuclease</keyword>
<dbReference type="RefSeq" id="WP_002115069.1">
    <property type="nucleotide sequence ID" value="NZ_AMST01000017.1"/>
</dbReference>
<evidence type="ECO:0000256" key="8">
    <source>
        <dbReference type="ARBA" id="ARBA00023125"/>
    </source>
</evidence>
<keyword evidence="3 10" id="KW-0227">DNA damage</keyword>
<dbReference type="GO" id="GO:0003677">
    <property type="term" value="F:DNA binding"/>
    <property type="evidence" value="ECO:0007669"/>
    <property type="project" value="UniProtKB-UniRule"/>
</dbReference>
<feature type="domain" description="RecC C-terminal" evidence="11">
    <location>
        <begin position="912"/>
        <end position="1118"/>
    </location>
</feature>
<sequence length="1211" mass="140355">MGIHVIQSQRIDVLLQGVLASTSQASTHPLQVLKTQHFIVPSPAVEHWLIQKLAEQQGMSANYQFHQRVRGFQWYAYQQVLTAHKEQVRKANIPRLIFKWRVHQALHEFIQPDTMSIDTSHPLHSIVQRIYDSADRLEQGIDKQLKKQKMLYWVAEQVADLFSNYMIYRGQCQRGCENSCTCPENWLSAWGQGRALDIEKYIVKKDEEVTAFALHQTEELERWQRWLWQQHFHDDFVQMQQIDALFWQELDHPDRGKRAISRLPNQVVIFTLLDLPPSQLQFLRRLGQYIDVLILHYNPSQEYWADSVDPLWKQRYDLGVKERFIAKNPKATDAEISDFFNKFTLNFNAEARESRHPLLTRLGKQARDHFSLLSNLSTGEEGKWVDAFVDDFPESLLGKVQSDILHLVEPQAKQYELVPDDDSIQIHVCHSTLRQLEVLKEQLIGWLAKPHEQPRRPNDILVLVPNLADIEPLIRSVFPATATEQGVHLPVKIAGVASLDALNAWRAVIGRIQLMQGRFSFDDFADWLSLHATQQRYELEYVQVERILNLLADAGFKRGLDAEHLKRSLCDGDDDYRYSFKFALERLALGIAVPVHATFNQVLSYAKVQPGDFELIGTLIQIYQDLNERRDWLTLHEQGKVYTVEYWLQVLGKDIVEFEQVGVAALKAVREIVKKQERMLTLASYYAETETGTLRKITLPLPYIIEEIQRTLESQSAQAEPTGQITFAQIGHIRPLPYRLMVMLNLDAGQFPNRDTHVPFDLMDALRQQLGDRSRLEDDQGAFLDALLLAQENLWLFYNGFDVNDGEVREPSSILQEFREHLALIVKAEDGVSESVVIEGIEIPSQLKQLYHLHDLQPFDPKGFTVEKRVIRYQDHWFKVASQIQQVSGSRQPWANTTYPLQAPDTLVLESQQWIQDVTFPARLYLKTLGVENLGSVGVLDQNEPLLLDGLGRYAIRHFLQQSEQQAQPEVLIDQLPVGKVKYSAWQQGVFEQECLLERLHHYAPAVTQTTQRIWRIAKQLHMNITVPKSETRDWVSMEPSSARAKRRAKVWLEYLLWLAYLNEGSAGAEKRRIVVFSDQTVICSGISSEQARQYLQPWFKIWRHAQQQPLVLPAALLLKPLEKAKAYQWETTNQTEKAKLDEKSYAELLKYWNETGSFTTMDMTQNEACKLHQDWSFILQEQDAQALLQHACDEFAYDLYHPVFQFQHSE</sequence>
<organism evidence="12 13">
    <name type="scientific">Acinetobacter pittii</name>
    <name type="common">Acinetobacter genomosp. 3</name>
    <dbReference type="NCBI Taxonomy" id="48296"/>
    <lineage>
        <taxon>Bacteria</taxon>
        <taxon>Pseudomonadati</taxon>
        <taxon>Pseudomonadota</taxon>
        <taxon>Gammaproteobacteria</taxon>
        <taxon>Moraxellales</taxon>
        <taxon>Moraxellaceae</taxon>
        <taxon>Acinetobacter</taxon>
        <taxon>Acinetobacter calcoaceticus/baumannii complex</taxon>
    </lineage>
</organism>
<dbReference type="GO" id="GO:0000724">
    <property type="term" value="P:double-strand break repair via homologous recombination"/>
    <property type="evidence" value="ECO:0007669"/>
    <property type="project" value="UniProtKB-UniRule"/>
</dbReference>
<evidence type="ECO:0000256" key="5">
    <source>
        <dbReference type="ARBA" id="ARBA00022806"/>
    </source>
</evidence>
<evidence type="ECO:0000313" key="12">
    <source>
        <dbReference type="EMBL" id="MBK1443742.1"/>
    </source>
</evidence>
<comment type="miscellaneous">
    <text evidence="10">In the RecBCD complex, RecB has a slow 3'-5' helicase, an exonuclease activity and loads RecA onto ssDNA, RecD has a fast 5'-3' helicase activity, while RecC stimulates the ATPase and processivity of the RecB helicase and contributes to recognition of the Chi site.</text>
</comment>
<evidence type="ECO:0000256" key="7">
    <source>
        <dbReference type="ARBA" id="ARBA00022840"/>
    </source>
</evidence>
<name>A0A1C2N1Q8_ACIPI</name>